<dbReference type="Gene3D" id="1.10.1660.10">
    <property type="match status" value="1"/>
</dbReference>
<protein>
    <submittedName>
        <fullName evidence="3">DNA-binding transcriptional regulator, MerR family</fullName>
    </submittedName>
</protein>
<dbReference type="InterPro" id="IPR000551">
    <property type="entry name" value="MerR-type_HTH_dom"/>
</dbReference>
<name>A0A1H8ZH65_9ACTN</name>
<accession>A0A1H8ZH65</accession>
<keyword evidence="4" id="KW-1185">Reference proteome</keyword>
<evidence type="ECO:0000313" key="4">
    <source>
        <dbReference type="Proteomes" id="UP000199055"/>
    </source>
</evidence>
<dbReference type="STRING" id="403935.SAMN05216481_101532"/>
<sequence length="432" mass="45113">MRIGELAALAGVTTRTVRHYHHLGLLPEPARRANGYREYGLRDAVALARVRRLTELGLSLEEVRDVLAAPGPDAGRELCEVLAELDADLARQEEALRGRRARVRELLELAERGELPAEGPVSAELAALFGEMARAGARLPGPEPAMAAKERELLALLETAPDGAGRELVAALGGAGGDPAAMDRMYRVYALLDELSEADVDDPRVARAARAAAGEAARAVAAAVPLPVRRLVAHEVRVVASLVQWAARRPHGVGSGDRAVPYAGGQAALVYGLLFAAVVETAVLAVLPAEWPVVHAAVLVLDVWGVALVLGFHAACAARPHVVGADGSLRVRYGALVDVAVPAGSVTAVRVEHRFPPGRTVEVSGGVLDLAVGGRTTVTVELGAPVEVVRPLGGRERARVLRLYADDPRAAGAALRGHVVDGAAGRAGPERG</sequence>
<dbReference type="GO" id="GO:0003700">
    <property type="term" value="F:DNA-binding transcription factor activity"/>
    <property type="evidence" value="ECO:0007669"/>
    <property type="project" value="InterPro"/>
</dbReference>
<feature type="domain" description="HTH merR-type" evidence="2">
    <location>
        <begin position="1"/>
        <end position="69"/>
    </location>
</feature>
<organism evidence="3 4">
    <name type="scientific">Streptomyces radiopugnans</name>
    <dbReference type="NCBI Taxonomy" id="403935"/>
    <lineage>
        <taxon>Bacteria</taxon>
        <taxon>Bacillati</taxon>
        <taxon>Actinomycetota</taxon>
        <taxon>Actinomycetes</taxon>
        <taxon>Kitasatosporales</taxon>
        <taxon>Streptomycetaceae</taxon>
        <taxon>Streptomyces</taxon>
    </lineage>
</organism>
<proteinExistence type="predicted"/>
<dbReference type="InterPro" id="IPR047057">
    <property type="entry name" value="MerR_fam"/>
</dbReference>
<dbReference type="PROSITE" id="PS50937">
    <property type="entry name" value="HTH_MERR_2"/>
    <property type="match status" value="1"/>
</dbReference>
<dbReference type="SMART" id="SM00422">
    <property type="entry name" value="HTH_MERR"/>
    <property type="match status" value="1"/>
</dbReference>
<dbReference type="GO" id="GO:0003677">
    <property type="term" value="F:DNA binding"/>
    <property type="evidence" value="ECO:0007669"/>
    <property type="project" value="UniProtKB-KW"/>
</dbReference>
<dbReference type="Pfam" id="PF13411">
    <property type="entry name" value="MerR_1"/>
    <property type="match status" value="1"/>
</dbReference>
<dbReference type="PANTHER" id="PTHR30204:SF93">
    <property type="entry name" value="HTH MERR-TYPE DOMAIN-CONTAINING PROTEIN"/>
    <property type="match status" value="1"/>
</dbReference>
<dbReference type="EMBL" id="FOET01000001">
    <property type="protein sequence ID" value="SEP63701.1"/>
    <property type="molecule type" value="Genomic_DNA"/>
</dbReference>
<dbReference type="InterPro" id="IPR009061">
    <property type="entry name" value="DNA-bd_dom_put_sf"/>
</dbReference>
<evidence type="ECO:0000313" key="3">
    <source>
        <dbReference type="EMBL" id="SEP63701.1"/>
    </source>
</evidence>
<dbReference type="PRINTS" id="PR00040">
    <property type="entry name" value="HTHMERR"/>
</dbReference>
<dbReference type="Proteomes" id="UP000199055">
    <property type="component" value="Unassembled WGS sequence"/>
</dbReference>
<dbReference type="AlphaFoldDB" id="A0A1H8ZH65"/>
<evidence type="ECO:0000256" key="1">
    <source>
        <dbReference type="ARBA" id="ARBA00023125"/>
    </source>
</evidence>
<evidence type="ECO:0000259" key="2">
    <source>
        <dbReference type="PROSITE" id="PS50937"/>
    </source>
</evidence>
<dbReference type="PANTHER" id="PTHR30204">
    <property type="entry name" value="REDOX-CYCLING DRUG-SENSING TRANSCRIPTIONAL ACTIVATOR SOXR"/>
    <property type="match status" value="1"/>
</dbReference>
<reference evidence="3 4" key="1">
    <citation type="submission" date="2016-10" db="EMBL/GenBank/DDBJ databases">
        <authorList>
            <person name="de Groot N.N."/>
        </authorList>
    </citation>
    <scope>NUCLEOTIDE SEQUENCE [LARGE SCALE GENOMIC DNA]</scope>
    <source>
        <strain evidence="3 4">CGMCC 4.3519</strain>
    </source>
</reference>
<dbReference type="CDD" id="cd00592">
    <property type="entry name" value="HTH_MerR-like"/>
    <property type="match status" value="1"/>
</dbReference>
<dbReference type="SUPFAM" id="SSF46955">
    <property type="entry name" value="Putative DNA-binding domain"/>
    <property type="match status" value="1"/>
</dbReference>
<keyword evidence="1 3" id="KW-0238">DNA-binding</keyword>
<gene>
    <name evidence="3" type="ORF">SAMN05216481_101532</name>
</gene>